<sequence length="1686" mass="188394">MRRAGATNVGCNVGEEMEKCSRRQRERSTPPGFSSPGGERDPGINTASLRWPAAARLPRRRLLASSETKASARTTMIVDNQMCVQVQGEDISPEEYHNEAGWTLAGERMSRLRQRTPASGKPDGPGGSQTSPKSKCNKNVRASVIKAAGMPAMTLEESKIVVRPRGGLDIVKTGTTTVASAILAAAKIKSEESAADTICPNTQQNIMVVSTPNGDNAARYATIKEISLQDKPYEVSAYRTAPHDTVKGVIRGIPIDASADELDRNIVNERNPLAVGAKRIGSTTTVIVAFQGPKIPNFVRYGVTLLPCHLYRKQIDVCHQCGRVGHRKDVYPTPTIMTCLACGLVNPKQDHPCTPKCKMCGGEHPTGDRTCKAKYKISYVVRKRQWERRQAEHQLMSESDFPPLDKPPDARNSRTPSKTRAPKSRDSSCCKRTLSRTRSPPRERVGWVDAVKGNNKKSTPKNTDAAKKDDLNEVREANETLRQENLALRKTANNLTREIAEIRKLLICNNESLQRPTSSTSKAEETTTNNQETDVTEPALKKRAVETTRKKKEHDRIDNPDTKFEARFTKLEELITENIAANMNRFAFIEKTLQPIVSHPTFALLFEQHSPNQEALYAPTQLWPPAQQQQQRKAVIQQHITHAARKPDVILLQETLTDAPFLPGYRVHRGPPDGRGLCTLVRKGLTFVEHELHNNSKIEHTLTEIIPGKKRKGSIFLLNVYSNPSQRKQIFKTLLHRAITAAGRNTLLVCGDINAMNPAWGYNKYTAKGRDLYLDATELDFILITDPTHPTRIGNSVSRDTTPDLTFVKNDARGAITWRNTGADLGSDHTVVEISIPEHNDTSTRTHRWIDWDAFRDARNQKRDGDDEIEDIDFVHDATKELETDAEIDKVDSRLAHLIEAKQLILNRWKKHRLNRRLRKKVAEFNREIEDHCRVLCLQQWNEICNAADGQMHSGMTWNLLRHLLDETKTKSHQRDRLAKLIHWAVSVHGADEVTRRTIDKYLPTTLTEQHAPYGGLPNEKLDRDIDIEEVRAALHDLNSRWQDYLEREGLYPATAIGFRRHLSTQDAMLQLKSRIIDDSGNARDNKAILGLDLQSAFDRVKHSAILSQVSKLNMGERSYNYIKDFLTDRIAELRAGDLQTQERELGSTGTPQGSVISPTLFNLVMIGVAEKLADIENVRHTIYADDITLWVTGGSDAHIESALQAAVDAIENQLEGTGLECSPSKSELLIIHPTNNGRGKTRQREYEKIRIVTKSGNVIPEVGKIRILGMVIEKHRRNGETVARLTAKAANATRLLKRVTSRKAGMREESLIRLVQSFIISYVAVYKTALGLFESTSTARFLQLGIHNALEEIAEAQRTAQLERLSTTKTGRRVLDDLGIGHSNETETKLPVREEVRSQTRIDPIPKNMNPDYNKGRRAARAEALIDLHANDEHARYVDAAAYQRNAFAAVVIEPSTGATRTAASVRSAGAEQAEELAIALAIAKSAGRPKRVLRAVSLQDRKVRIKWFPAHAGDASEGNDNHNEKAHAAARALTDRAPATDRPTWFEAKDRMTDYNDISEGPPHGSQDSSTPAPAAEQLQTGSLPSPGLMHRMYPETNPTDRCKFCRRETADHTHILWDCIKHPEEARSRTILPRLEAAAKSYDQGQQLWPVQQVLGALERQGPGEPTTASRDPRRVTATAKTT</sequence>
<organism evidence="1 2">
    <name type="scientific">Ixodes persulcatus</name>
    <name type="common">Taiga tick</name>
    <dbReference type="NCBI Taxonomy" id="34615"/>
    <lineage>
        <taxon>Eukaryota</taxon>
        <taxon>Metazoa</taxon>
        <taxon>Ecdysozoa</taxon>
        <taxon>Arthropoda</taxon>
        <taxon>Chelicerata</taxon>
        <taxon>Arachnida</taxon>
        <taxon>Acari</taxon>
        <taxon>Parasitiformes</taxon>
        <taxon>Ixodida</taxon>
        <taxon>Ixodoidea</taxon>
        <taxon>Ixodidae</taxon>
        <taxon>Ixodinae</taxon>
        <taxon>Ixodes</taxon>
    </lineage>
</organism>
<evidence type="ECO:0000313" key="1">
    <source>
        <dbReference type="EMBL" id="KAG0444479.1"/>
    </source>
</evidence>
<protein>
    <submittedName>
        <fullName evidence="1">Uncharacterized protein</fullName>
    </submittedName>
</protein>
<evidence type="ECO:0000313" key="2">
    <source>
        <dbReference type="Proteomes" id="UP000805193"/>
    </source>
</evidence>
<dbReference type="Proteomes" id="UP000805193">
    <property type="component" value="Unassembled WGS sequence"/>
</dbReference>
<reference evidence="1 2" key="1">
    <citation type="journal article" date="2020" name="Cell">
        <title>Large-Scale Comparative Analyses of Tick Genomes Elucidate Their Genetic Diversity and Vector Capacities.</title>
        <authorList>
            <consortium name="Tick Genome and Microbiome Consortium (TIGMIC)"/>
            <person name="Jia N."/>
            <person name="Wang J."/>
            <person name="Shi W."/>
            <person name="Du L."/>
            <person name="Sun Y."/>
            <person name="Zhan W."/>
            <person name="Jiang J.F."/>
            <person name="Wang Q."/>
            <person name="Zhang B."/>
            <person name="Ji P."/>
            <person name="Bell-Sakyi L."/>
            <person name="Cui X.M."/>
            <person name="Yuan T.T."/>
            <person name="Jiang B.G."/>
            <person name="Yang W.F."/>
            <person name="Lam T.T."/>
            <person name="Chang Q.C."/>
            <person name="Ding S.J."/>
            <person name="Wang X.J."/>
            <person name="Zhu J.G."/>
            <person name="Ruan X.D."/>
            <person name="Zhao L."/>
            <person name="Wei J.T."/>
            <person name="Ye R.Z."/>
            <person name="Que T.C."/>
            <person name="Du C.H."/>
            <person name="Zhou Y.H."/>
            <person name="Cheng J.X."/>
            <person name="Dai P.F."/>
            <person name="Guo W.B."/>
            <person name="Han X.H."/>
            <person name="Huang E.J."/>
            <person name="Li L.F."/>
            <person name="Wei W."/>
            <person name="Gao Y.C."/>
            <person name="Liu J.Z."/>
            <person name="Shao H.Z."/>
            <person name="Wang X."/>
            <person name="Wang C.C."/>
            <person name="Yang T.C."/>
            <person name="Huo Q.B."/>
            <person name="Li W."/>
            <person name="Chen H.Y."/>
            <person name="Chen S.E."/>
            <person name="Zhou L.G."/>
            <person name="Ni X.B."/>
            <person name="Tian J.H."/>
            <person name="Sheng Y."/>
            <person name="Liu T."/>
            <person name="Pan Y.S."/>
            <person name="Xia L.Y."/>
            <person name="Li J."/>
            <person name="Zhao F."/>
            <person name="Cao W.C."/>
        </authorList>
    </citation>
    <scope>NUCLEOTIDE SEQUENCE [LARGE SCALE GENOMIC DNA]</scope>
    <source>
        <strain evidence="1">Iper-2018</strain>
    </source>
</reference>
<gene>
    <name evidence="1" type="ORF">HPB47_013748</name>
</gene>
<dbReference type="EMBL" id="JABSTQ010001997">
    <property type="protein sequence ID" value="KAG0444479.1"/>
    <property type="molecule type" value="Genomic_DNA"/>
</dbReference>
<accession>A0AC60QXY6</accession>
<proteinExistence type="predicted"/>
<name>A0AC60QXY6_IXOPE</name>
<keyword evidence="2" id="KW-1185">Reference proteome</keyword>
<comment type="caution">
    <text evidence="1">The sequence shown here is derived from an EMBL/GenBank/DDBJ whole genome shotgun (WGS) entry which is preliminary data.</text>
</comment>